<feature type="region of interest" description="Disordered" evidence="1">
    <location>
        <begin position="1"/>
        <end position="35"/>
    </location>
</feature>
<evidence type="ECO:0000256" key="1">
    <source>
        <dbReference type="SAM" id="MobiDB-lite"/>
    </source>
</evidence>
<gene>
    <name evidence="2" type="ORF">DFP72DRAFT_914977</name>
</gene>
<dbReference type="AlphaFoldDB" id="A0A8H6HNG8"/>
<reference evidence="2 3" key="1">
    <citation type="submission" date="2020-07" db="EMBL/GenBank/DDBJ databases">
        <title>Comparative genomics of pyrophilous fungi reveals a link between fire events and developmental genes.</title>
        <authorList>
            <consortium name="DOE Joint Genome Institute"/>
            <person name="Steindorff A.S."/>
            <person name="Carver A."/>
            <person name="Calhoun S."/>
            <person name="Stillman K."/>
            <person name="Liu H."/>
            <person name="Lipzen A."/>
            <person name="Pangilinan J."/>
            <person name="Labutti K."/>
            <person name="Bruns T.D."/>
            <person name="Grigoriev I.V."/>
        </authorList>
    </citation>
    <scope>NUCLEOTIDE SEQUENCE [LARGE SCALE GENOMIC DNA]</scope>
    <source>
        <strain evidence="2 3">CBS 144469</strain>
    </source>
</reference>
<evidence type="ECO:0000313" key="3">
    <source>
        <dbReference type="Proteomes" id="UP000521943"/>
    </source>
</evidence>
<keyword evidence="3" id="KW-1185">Reference proteome</keyword>
<accession>A0A8H6HNG8</accession>
<dbReference type="EMBL" id="JACGCI010000067">
    <property type="protein sequence ID" value="KAF6748921.1"/>
    <property type="molecule type" value="Genomic_DNA"/>
</dbReference>
<dbReference type="OrthoDB" id="3047832at2759"/>
<protein>
    <submittedName>
        <fullName evidence="2">Uncharacterized protein</fullName>
    </submittedName>
</protein>
<sequence length="386" mass="42252">MVHKRRRGKKSDNPVVDHWEVPVESAEPGPGGGAYRRVNASHFHGPQFITNLEGAVLEASENKTIGQAPSINCRKFTGSKNQQWLVQADPNGSGKVALASMNDGRYLKDLGLASSFVAADKSPFYWELKQEGPGIYSLASPIGQRRLTLPSELGRCPARFPGEWAVEDTDPSWRLLILENTSKIMHDLGSGSIGPYAYPDQEVYHSVGDEGRVTVMNHLETAIYVAISGLTGNAAQWTIEPGKSQYWRRSKDEIAHVSIPGSIAGQSAQTYPARLGKILHVQKLPTELVWEGIKSVAAKDASYTPHTSGKEKYIGIKNKLKFDIYVSVFSSIQGGNTSQYTLSPNSLESWYRPNPEIVFVSVGSSPGVPRAYLGRPGFILNIDSLK</sequence>
<organism evidence="2 3">
    <name type="scientific">Ephemerocybe angulata</name>
    <dbReference type="NCBI Taxonomy" id="980116"/>
    <lineage>
        <taxon>Eukaryota</taxon>
        <taxon>Fungi</taxon>
        <taxon>Dikarya</taxon>
        <taxon>Basidiomycota</taxon>
        <taxon>Agaricomycotina</taxon>
        <taxon>Agaricomycetes</taxon>
        <taxon>Agaricomycetidae</taxon>
        <taxon>Agaricales</taxon>
        <taxon>Agaricineae</taxon>
        <taxon>Psathyrellaceae</taxon>
        <taxon>Ephemerocybe</taxon>
    </lineage>
</organism>
<comment type="caution">
    <text evidence="2">The sequence shown here is derived from an EMBL/GenBank/DDBJ whole genome shotgun (WGS) entry which is preliminary data.</text>
</comment>
<name>A0A8H6HNG8_9AGAR</name>
<proteinExistence type="predicted"/>
<evidence type="ECO:0000313" key="2">
    <source>
        <dbReference type="EMBL" id="KAF6748921.1"/>
    </source>
</evidence>
<feature type="compositionally biased region" description="Basic and acidic residues" evidence="1">
    <location>
        <begin position="10"/>
        <end position="21"/>
    </location>
</feature>
<dbReference type="Proteomes" id="UP000521943">
    <property type="component" value="Unassembled WGS sequence"/>
</dbReference>